<evidence type="ECO:0000256" key="1">
    <source>
        <dbReference type="ARBA" id="ARBA00023242"/>
    </source>
</evidence>
<dbReference type="InterPro" id="IPR053178">
    <property type="entry name" value="Osmoadaptation_assoc"/>
</dbReference>
<sequence length="526" mass="59025">MSDLRKAKRCSTCAARRIAVSLCHLFRAADRDNQAEKCDRKSPSCSQCLLTGRTCGGYHRQTIFLQGDIGSTKSRRRKAHATDDPQPSPPRLHTCNTQPTAKQGKTRRRRRHTKGPAIKYQVVSQPSETFCSELDYLISLIIENFTPAEERSLVSTVDGSAACLDSRVCGSWVTLLPAIAARSSVHLEVLQCAAKTLGYTILGTIPRALEEYGETLRLFTSTIGVAGEGSFEELLAVILCLTVAEHNGWLAHTQGISKLIQEKGPDAFREGVPHQLFTSFRVFMLLEAIQQRRETYLDEPMWRTVPFSSEPKSLMQSLLDQISGLPFLLQRLDVISNASPEHQNENVVALYEDFDAQMLRLENWETNLHTSAASRLLWWPVALSSDTGAAFPISYEFTNVLVANTMSHFWGFLLVVQISIETLQALSDKHGINDSCIKRQRVTALSDRKLTLANDICQSIRYHLRPEMRLYGPAATLFPLNVALQVFRRENKRQEALWCEETISRLGSMGIRLAFHIPPIGERKAP</sequence>
<evidence type="ECO:0008006" key="5">
    <source>
        <dbReference type="Google" id="ProtNLM"/>
    </source>
</evidence>
<keyword evidence="4" id="KW-1185">Reference proteome</keyword>
<evidence type="ECO:0000256" key="2">
    <source>
        <dbReference type="SAM" id="MobiDB-lite"/>
    </source>
</evidence>
<protein>
    <recommendedName>
        <fullName evidence="5">Zn(2)-C6 fungal-type domain-containing protein</fullName>
    </recommendedName>
</protein>
<reference evidence="3 4" key="1">
    <citation type="submission" date="2018-01" db="EMBL/GenBank/DDBJ databases">
        <title>Genome characterization of the sugarcane-associated fungus Trichoderma ghanense CCMA-1212 and their application in lignocelulose bioconversion.</title>
        <authorList>
            <person name="Steindorff A.S."/>
            <person name="Mendes T.D."/>
            <person name="Vilela E.S.D."/>
            <person name="Rodrigues D.S."/>
            <person name="Formighieri E.F."/>
            <person name="Melo I.S."/>
            <person name="Favaro L.C.L."/>
        </authorList>
    </citation>
    <scope>NUCLEOTIDE SEQUENCE [LARGE SCALE GENOMIC DNA]</scope>
    <source>
        <strain evidence="3 4">CCMA-1212</strain>
    </source>
</reference>
<dbReference type="CDD" id="cd00067">
    <property type="entry name" value="GAL4"/>
    <property type="match status" value="1"/>
</dbReference>
<accession>A0ABY2H2H6</accession>
<dbReference type="GeneID" id="300577392"/>
<gene>
    <name evidence="3" type="ORF">CCMA1212_005693</name>
</gene>
<proteinExistence type="predicted"/>
<evidence type="ECO:0000313" key="4">
    <source>
        <dbReference type="Proteomes" id="UP001642720"/>
    </source>
</evidence>
<dbReference type="EMBL" id="PPTA01000007">
    <property type="protein sequence ID" value="TFB02149.1"/>
    <property type="molecule type" value="Genomic_DNA"/>
</dbReference>
<feature type="region of interest" description="Disordered" evidence="2">
    <location>
        <begin position="69"/>
        <end position="114"/>
    </location>
</feature>
<dbReference type="InterPro" id="IPR001138">
    <property type="entry name" value="Zn2Cys6_DnaBD"/>
</dbReference>
<dbReference type="PANTHER" id="PTHR38111:SF9">
    <property type="entry name" value="ZN(2)-C6 FUNGAL-TYPE DOMAIN-CONTAINING PROTEIN"/>
    <property type="match status" value="1"/>
</dbReference>
<keyword evidence="1" id="KW-0539">Nucleus</keyword>
<comment type="caution">
    <text evidence="3">The sequence shown here is derived from an EMBL/GenBank/DDBJ whole genome shotgun (WGS) entry which is preliminary data.</text>
</comment>
<name>A0ABY2H2H6_9HYPO</name>
<dbReference type="PANTHER" id="PTHR38111">
    <property type="entry name" value="ZN(2)-C6 FUNGAL-TYPE DOMAIN-CONTAINING PROTEIN-RELATED"/>
    <property type="match status" value="1"/>
</dbReference>
<dbReference type="Proteomes" id="UP001642720">
    <property type="component" value="Unassembled WGS sequence"/>
</dbReference>
<evidence type="ECO:0000313" key="3">
    <source>
        <dbReference type="EMBL" id="TFB02149.1"/>
    </source>
</evidence>
<dbReference type="RefSeq" id="XP_073558350.1">
    <property type="nucleotide sequence ID" value="XM_073702942.1"/>
</dbReference>
<organism evidence="3 4">
    <name type="scientific">Trichoderma ghanense</name>
    <dbReference type="NCBI Taxonomy" id="65468"/>
    <lineage>
        <taxon>Eukaryota</taxon>
        <taxon>Fungi</taxon>
        <taxon>Dikarya</taxon>
        <taxon>Ascomycota</taxon>
        <taxon>Pezizomycotina</taxon>
        <taxon>Sordariomycetes</taxon>
        <taxon>Hypocreomycetidae</taxon>
        <taxon>Hypocreales</taxon>
        <taxon>Hypocreaceae</taxon>
        <taxon>Trichoderma</taxon>
    </lineage>
</organism>
<feature type="compositionally biased region" description="Polar residues" evidence="2">
    <location>
        <begin position="94"/>
        <end position="103"/>
    </location>
</feature>
<feature type="compositionally biased region" description="Basic residues" evidence="2">
    <location>
        <begin position="104"/>
        <end position="114"/>
    </location>
</feature>